<dbReference type="InterPro" id="IPR004089">
    <property type="entry name" value="MCPsignal_dom"/>
</dbReference>
<dbReference type="Pfam" id="PF00015">
    <property type="entry name" value="MCPsignal"/>
    <property type="match status" value="1"/>
</dbReference>
<evidence type="ECO:0000256" key="6">
    <source>
        <dbReference type="SAM" id="Phobius"/>
    </source>
</evidence>
<dbReference type="PANTHER" id="PTHR32089">
    <property type="entry name" value="METHYL-ACCEPTING CHEMOTAXIS PROTEIN MCPB"/>
    <property type="match status" value="1"/>
</dbReference>
<accession>A0ABD5LY02</accession>
<feature type="compositionally biased region" description="Low complexity" evidence="5">
    <location>
        <begin position="264"/>
        <end position="276"/>
    </location>
</feature>
<evidence type="ECO:0000259" key="8">
    <source>
        <dbReference type="PROSITE" id="PS50885"/>
    </source>
</evidence>
<dbReference type="SUPFAM" id="SSF158472">
    <property type="entry name" value="HAMP domain-like"/>
    <property type="match status" value="1"/>
</dbReference>
<feature type="coiled-coil region" evidence="4">
    <location>
        <begin position="117"/>
        <end position="155"/>
    </location>
</feature>
<dbReference type="CDD" id="cd06225">
    <property type="entry name" value="HAMP"/>
    <property type="match status" value="2"/>
</dbReference>
<dbReference type="SUPFAM" id="SSF58104">
    <property type="entry name" value="Methyl-accepting chemotaxis protein (MCP) signaling domain"/>
    <property type="match status" value="1"/>
</dbReference>
<feature type="domain" description="HAMP" evidence="8">
    <location>
        <begin position="158"/>
        <end position="203"/>
    </location>
</feature>
<organism evidence="9 10">
    <name type="scientific">Halorubrum miltondacostae</name>
    <dbReference type="NCBI Taxonomy" id="3076378"/>
    <lineage>
        <taxon>Archaea</taxon>
        <taxon>Methanobacteriati</taxon>
        <taxon>Methanobacteriota</taxon>
        <taxon>Stenosarchaea group</taxon>
        <taxon>Halobacteria</taxon>
        <taxon>Halobacteriales</taxon>
        <taxon>Haloferacaceae</taxon>
        <taxon>Halorubrum</taxon>
    </lineage>
</organism>
<dbReference type="GO" id="GO:0007165">
    <property type="term" value="P:signal transduction"/>
    <property type="evidence" value="ECO:0007669"/>
    <property type="project" value="UniProtKB-KW"/>
</dbReference>
<keyword evidence="4" id="KW-0175">Coiled coil</keyword>
<dbReference type="Gene3D" id="6.10.340.10">
    <property type="match status" value="2"/>
</dbReference>
<evidence type="ECO:0000256" key="2">
    <source>
        <dbReference type="ARBA" id="ARBA00029447"/>
    </source>
</evidence>
<protein>
    <submittedName>
        <fullName evidence="9">Methyl-accepting chemotaxis protein</fullName>
    </submittedName>
</protein>
<feature type="compositionally biased region" description="Polar residues" evidence="5">
    <location>
        <begin position="476"/>
        <end position="510"/>
    </location>
</feature>
<dbReference type="InterPro" id="IPR003660">
    <property type="entry name" value="HAMP_dom"/>
</dbReference>
<gene>
    <name evidence="9" type="ORF">ABNG04_03220</name>
</gene>
<comment type="similarity">
    <text evidence="2">Belongs to the methyl-accepting chemotaxis (MCP) protein family.</text>
</comment>
<feature type="region of interest" description="Disordered" evidence="5">
    <location>
        <begin position="476"/>
        <end position="524"/>
    </location>
</feature>
<feature type="transmembrane region" description="Helical" evidence="6">
    <location>
        <begin position="54"/>
        <end position="75"/>
    </location>
</feature>
<evidence type="ECO:0000256" key="3">
    <source>
        <dbReference type="PROSITE-ProRule" id="PRU00284"/>
    </source>
</evidence>
<dbReference type="AlphaFoldDB" id="A0ABD5LY02"/>
<feature type="domain" description="Methyl-accepting transducer" evidence="7">
    <location>
        <begin position="219"/>
        <end position="458"/>
    </location>
</feature>
<name>A0ABD5LY02_9EURY</name>
<dbReference type="CDD" id="cd11386">
    <property type="entry name" value="MCP_signal"/>
    <property type="match status" value="1"/>
</dbReference>
<evidence type="ECO:0000259" key="7">
    <source>
        <dbReference type="PROSITE" id="PS50111"/>
    </source>
</evidence>
<proteinExistence type="inferred from homology"/>
<dbReference type="RefSeq" id="WP_371159989.1">
    <property type="nucleotide sequence ID" value="NZ_JBEDNX010000001.1"/>
</dbReference>
<dbReference type="Pfam" id="PF00672">
    <property type="entry name" value="HAMP"/>
    <property type="match status" value="2"/>
</dbReference>
<evidence type="ECO:0000313" key="10">
    <source>
        <dbReference type="Proteomes" id="UP001567572"/>
    </source>
</evidence>
<evidence type="ECO:0000313" key="9">
    <source>
        <dbReference type="EMBL" id="MEZ3162896.1"/>
    </source>
</evidence>
<dbReference type="InterPro" id="IPR004090">
    <property type="entry name" value="Chemotax_Me-accpt_rcpt"/>
</dbReference>
<keyword evidence="6" id="KW-0472">Membrane</keyword>
<comment type="caution">
    <text evidence="9">The sequence shown here is derived from an EMBL/GenBank/DDBJ whole genome shotgun (WGS) entry which is preliminary data.</text>
</comment>
<reference evidence="9 10" key="1">
    <citation type="submission" date="2024-06" db="EMBL/GenBank/DDBJ databases">
        <title>Halorubrum miltondacostae sp. nov., a potential PHA producer isolated from an inland solar saltern in Rio Maior, Portugal.</title>
        <authorList>
            <person name="Albuquerque L."/>
            <person name="Viver T."/>
            <person name="Barroso C."/>
            <person name="Claudino R."/>
            <person name="Galvan M."/>
            <person name="Simoes G."/>
            <person name="Lobo Da Cunha A."/>
            <person name="Egas C."/>
        </authorList>
    </citation>
    <scope>NUCLEOTIDE SEQUENCE [LARGE SCALE GENOMIC DNA]</scope>
    <source>
        <strain evidence="9 10">RMP-11</strain>
    </source>
</reference>
<evidence type="ECO:0000256" key="5">
    <source>
        <dbReference type="SAM" id="MobiDB-lite"/>
    </source>
</evidence>
<dbReference type="PROSITE" id="PS50111">
    <property type="entry name" value="CHEMOTAXIS_TRANSDUC_2"/>
    <property type="match status" value="1"/>
</dbReference>
<feature type="region of interest" description="Disordered" evidence="5">
    <location>
        <begin position="264"/>
        <end position="293"/>
    </location>
</feature>
<feature type="coiled-coil region" evidence="4">
    <location>
        <begin position="191"/>
        <end position="218"/>
    </location>
</feature>
<feature type="domain" description="HAMP" evidence="8">
    <location>
        <begin position="77"/>
        <end position="129"/>
    </location>
</feature>
<sequence length="524" mass="56024">MSTEYGLTARFRQSYSAQVGMVVGFALVTTLAFMLGFTLYLLAAPPDLVMDRAVGVMVALAIVFIVNLGVVGAVLGGNVATALNKLSSRAERIGEGEFSVSLETDRADEIGELYNAIDEMRTDIQTQLSEIERAKDEIESTKQEATEFNEHLQSEAMKFSRVMGAAAEGDLDQRYDPPGRSDAMAEIATAFNEMIGELETARRERRKLMREVETDVEAPISELSQSTRDVADQAASLNRIVTEQQSAMERTSGEVAELSATVEEVASTTTEVTRTSELAEERAKRGRESSSEALEAMEAIETAVTDASSKMDRVEEGVEQVSEVTDLINDIAEQTRILALNASIEAARADGGSTSGDGFAVVADEVKSLAAESKESVNEIEALVEDVQAETTDAADGLRTAMTRVDTGIAAVEQTESDLDEIVSAVQETSHNFEEVSDTTDTQAETAEQIASSINDLVGELETMADGIDEMALATQSQTEQVDTIASATEQLTSDGDTANQTPSPTQSGPQLAGDGGSESVRNE</sequence>
<keyword evidence="6" id="KW-1133">Transmembrane helix</keyword>
<dbReference type="PROSITE" id="PS50885">
    <property type="entry name" value="HAMP"/>
    <property type="match status" value="2"/>
</dbReference>
<dbReference type="SMART" id="SM00283">
    <property type="entry name" value="MA"/>
    <property type="match status" value="1"/>
</dbReference>
<dbReference type="EMBL" id="JBEDNY010000001">
    <property type="protein sequence ID" value="MEZ3162896.1"/>
    <property type="molecule type" value="Genomic_DNA"/>
</dbReference>
<evidence type="ECO:0000256" key="4">
    <source>
        <dbReference type="SAM" id="Coils"/>
    </source>
</evidence>
<keyword evidence="10" id="KW-1185">Reference proteome</keyword>
<feature type="compositionally biased region" description="Basic and acidic residues" evidence="5">
    <location>
        <begin position="277"/>
        <end position="290"/>
    </location>
</feature>
<feature type="transmembrane region" description="Helical" evidence="6">
    <location>
        <begin position="20"/>
        <end position="42"/>
    </location>
</feature>
<dbReference type="PRINTS" id="PR00260">
    <property type="entry name" value="CHEMTRNSDUCR"/>
</dbReference>
<keyword evidence="1 3" id="KW-0807">Transducer</keyword>
<keyword evidence="6" id="KW-0812">Transmembrane</keyword>
<evidence type="ECO:0000256" key="1">
    <source>
        <dbReference type="ARBA" id="ARBA00023224"/>
    </source>
</evidence>
<dbReference type="SMART" id="SM00304">
    <property type="entry name" value="HAMP"/>
    <property type="match status" value="4"/>
</dbReference>
<dbReference type="Gene3D" id="1.10.287.950">
    <property type="entry name" value="Methyl-accepting chemotaxis protein"/>
    <property type="match status" value="1"/>
</dbReference>
<dbReference type="Proteomes" id="UP001567572">
    <property type="component" value="Unassembled WGS sequence"/>
</dbReference>
<dbReference type="PANTHER" id="PTHR32089:SF112">
    <property type="entry name" value="LYSOZYME-LIKE PROTEIN-RELATED"/>
    <property type="match status" value="1"/>
</dbReference>